<evidence type="ECO:0000313" key="3">
    <source>
        <dbReference type="Proteomes" id="UP000326354"/>
    </source>
</evidence>
<organism evidence="2 3">
    <name type="scientific">Uabimicrobium amorphum</name>
    <dbReference type="NCBI Taxonomy" id="2596890"/>
    <lineage>
        <taxon>Bacteria</taxon>
        <taxon>Pseudomonadati</taxon>
        <taxon>Planctomycetota</taxon>
        <taxon>Candidatus Uabimicrobiia</taxon>
        <taxon>Candidatus Uabimicrobiales</taxon>
        <taxon>Candidatus Uabimicrobiaceae</taxon>
        <taxon>Candidatus Uabimicrobium</taxon>
    </lineage>
</organism>
<accession>A0A5S9F737</accession>
<feature type="transmembrane region" description="Helical" evidence="1">
    <location>
        <begin position="60"/>
        <end position="81"/>
    </location>
</feature>
<sequence length="258" mass="29481">MAKQYRSLKSEEIVKTITRLHERVGERFPNSGLVNVTKEVRDVASEAKDLLNKINSPHKIYRTLSIVLIMGIVALFLWILSQLGEVKKLPSTLEFLEFLEAGISSMVFIGAGIFFLWSLETRYKRHLIVKAIHELRSLAHVVDMHQLTKDPETLFMRKNKTKSSPERKLTPYQIHRYLDYCSELLSIISKVGSLYVDEFADQASLNAVDSLETLTNGLSRKIWQKLNILTQGFMQQNQLLSQKAPDANGDSTQEEKTT</sequence>
<keyword evidence="1" id="KW-0472">Membrane</keyword>
<name>A0A5S9F737_UABAM</name>
<dbReference type="KEGG" id="uam:UABAM_06683"/>
<keyword evidence="1" id="KW-0812">Transmembrane</keyword>
<proteinExistence type="predicted"/>
<dbReference type="Proteomes" id="UP000326354">
    <property type="component" value="Chromosome"/>
</dbReference>
<keyword evidence="1" id="KW-1133">Transmembrane helix</keyword>
<gene>
    <name evidence="2" type="ORF">UABAM_06683</name>
</gene>
<dbReference type="OrthoDB" id="250722at2"/>
<dbReference type="EMBL" id="AP019860">
    <property type="protein sequence ID" value="BBM88262.1"/>
    <property type="molecule type" value="Genomic_DNA"/>
</dbReference>
<feature type="transmembrane region" description="Helical" evidence="1">
    <location>
        <begin position="101"/>
        <end position="119"/>
    </location>
</feature>
<evidence type="ECO:0000256" key="1">
    <source>
        <dbReference type="SAM" id="Phobius"/>
    </source>
</evidence>
<reference evidence="2 3" key="1">
    <citation type="submission" date="2019-08" db="EMBL/GenBank/DDBJ databases">
        <title>Complete genome sequence of Candidatus Uab amorphum.</title>
        <authorList>
            <person name="Shiratori T."/>
            <person name="Suzuki S."/>
            <person name="Kakizawa Y."/>
            <person name="Ishida K."/>
        </authorList>
    </citation>
    <scope>NUCLEOTIDE SEQUENCE [LARGE SCALE GENOMIC DNA]</scope>
    <source>
        <strain evidence="2 3">SRT547</strain>
    </source>
</reference>
<dbReference type="AlphaFoldDB" id="A0A5S9F737"/>
<keyword evidence="3" id="KW-1185">Reference proteome</keyword>
<evidence type="ECO:0000313" key="2">
    <source>
        <dbReference type="EMBL" id="BBM88262.1"/>
    </source>
</evidence>
<dbReference type="RefSeq" id="WP_152021880.1">
    <property type="nucleotide sequence ID" value="NZ_AP019860.1"/>
</dbReference>
<protein>
    <submittedName>
        <fullName evidence="2">Membrane protein</fullName>
    </submittedName>
</protein>